<protein>
    <submittedName>
        <fullName evidence="1">Uncharacterized protein</fullName>
    </submittedName>
</protein>
<keyword evidence="2" id="KW-1185">Reference proteome</keyword>
<accession>A0A8S1RSW1</accession>
<name>A0A8S1RSW1_9CILI</name>
<dbReference type="Proteomes" id="UP000692954">
    <property type="component" value="Unassembled WGS sequence"/>
</dbReference>
<sequence>MLSLVKCRDIYNKSRQKIIISNFQLELAGFCIDDMSEFLSKINAEEHNIQIIISKLHKLNFQ</sequence>
<evidence type="ECO:0000313" key="2">
    <source>
        <dbReference type="Proteomes" id="UP000692954"/>
    </source>
</evidence>
<proteinExistence type="predicted"/>
<dbReference type="EMBL" id="CAJJDN010000305">
    <property type="protein sequence ID" value="CAD8130597.1"/>
    <property type="molecule type" value="Genomic_DNA"/>
</dbReference>
<evidence type="ECO:0000313" key="1">
    <source>
        <dbReference type="EMBL" id="CAD8130597.1"/>
    </source>
</evidence>
<gene>
    <name evidence="1" type="ORF">PSON_ATCC_30995.1.T3050017</name>
</gene>
<comment type="caution">
    <text evidence="1">The sequence shown here is derived from an EMBL/GenBank/DDBJ whole genome shotgun (WGS) entry which is preliminary data.</text>
</comment>
<organism evidence="1 2">
    <name type="scientific">Paramecium sonneborni</name>
    <dbReference type="NCBI Taxonomy" id="65129"/>
    <lineage>
        <taxon>Eukaryota</taxon>
        <taxon>Sar</taxon>
        <taxon>Alveolata</taxon>
        <taxon>Ciliophora</taxon>
        <taxon>Intramacronucleata</taxon>
        <taxon>Oligohymenophorea</taxon>
        <taxon>Peniculida</taxon>
        <taxon>Parameciidae</taxon>
        <taxon>Paramecium</taxon>
    </lineage>
</organism>
<dbReference type="AlphaFoldDB" id="A0A8S1RSW1"/>
<reference evidence="1" key="1">
    <citation type="submission" date="2021-01" db="EMBL/GenBank/DDBJ databases">
        <authorList>
            <consortium name="Genoscope - CEA"/>
            <person name="William W."/>
        </authorList>
    </citation>
    <scope>NUCLEOTIDE SEQUENCE</scope>
</reference>